<organism evidence="2 3">
    <name type="scientific">Neurospora tetraspora</name>
    <dbReference type="NCBI Taxonomy" id="94610"/>
    <lineage>
        <taxon>Eukaryota</taxon>
        <taxon>Fungi</taxon>
        <taxon>Dikarya</taxon>
        <taxon>Ascomycota</taxon>
        <taxon>Pezizomycotina</taxon>
        <taxon>Sordariomycetes</taxon>
        <taxon>Sordariomycetidae</taxon>
        <taxon>Sordariales</taxon>
        <taxon>Sordariaceae</taxon>
        <taxon>Neurospora</taxon>
    </lineage>
</organism>
<feature type="region of interest" description="Disordered" evidence="1">
    <location>
        <begin position="1"/>
        <end position="83"/>
    </location>
</feature>
<comment type="caution">
    <text evidence="2">The sequence shown here is derived from an EMBL/GenBank/DDBJ whole genome shotgun (WGS) entry which is preliminary data.</text>
</comment>
<protein>
    <submittedName>
        <fullName evidence="2">Uncharacterized protein</fullName>
    </submittedName>
</protein>
<proteinExistence type="predicted"/>
<keyword evidence="3" id="KW-1185">Reference proteome</keyword>
<accession>A0AAE0JAZ4</accession>
<evidence type="ECO:0000313" key="2">
    <source>
        <dbReference type="EMBL" id="KAK3340707.1"/>
    </source>
</evidence>
<dbReference type="GeneID" id="87867288"/>
<evidence type="ECO:0000256" key="1">
    <source>
        <dbReference type="SAM" id="MobiDB-lite"/>
    </source>
</evidence>
<name>A0AAE0JAZ4_9PEZI</name>
<reference evidence="2" key="1">
    <citation type="journal article" date="2023" name="Mol. Phylogenet. Evol.">
        <title>Genome-scale phylogeny and comparative genomics of the fungal order Sordariales.</title>
        <authorList>
            <person name="Hensen N."/>
            <person name="Bonometti L."/>
            <person name="Westerberg I."/>
            <person name="Brannstrom I.O."/>
            <person name="Guillou S."/>
            <person name="Cros-Aarteil S."/>
            <person name="Calhoun S."/>
            <person name="Haridas S."/>
            <person name="Kuo A."/>
            <person name="Mondo S."/>
            <person name="Pangilinan J."/>
            <person name="Riley R."/>
            <person name="LaButti K."/>
            <person name="Andreopoulos B."/>
            <person name="Lipzen A."/>
            <person name="Chen C."/>
            <person name="Yan M."/>
            <person name="Daum C."/>
            <person name="Ng V."/>
            <person name="Clum A."/>
            <person name="Steindorff A."/>
            <person name="Ohm R.A."/>
            <person name="Martin F."/>
            <person name="Silar P."/>
            <person name="Natvig D.O."/>
            <person name="Lalanne C."/>
            <person name="Gautier V."/>
            <person name="Ament-Velasquez S.L."/>
            <person name="Kruys A."/>
            <person name="Hutchinson M.I."/>
            <person name="Powell A.J."/>
            <person name="Barry K."/>
            <person name="Miller A.N."/>
            <person name="Grigoriev I.V."/>
            <person name="Debuchy R."/>
            <person name="Gladieux P."/>
            <person name="Hiltunen Thoren M."/>
            <person name="Johannesson H."/>
        </authorList>
    </citation>
    <scope>NUCLEOTIDE SEQUENCE</scope>
    <source>
        <strain evidence="2">CBS 560.94</strain>
    </source>
</reference>
<dbReference type="EMBL" id="JAUEPP010000006">
    <property type="protein sequence ID" value="KAK3340707.1"/>
    <property type="molecule type" value="Genomic_DNA"/>
</dbReference>
<gene>
    <name evidence="2" type="ORF">B0H65DRAFT_559849</name>
</gene>
<sequence length="360" mass="39643">MSRPRPPRLKLTLLPPTPPTTPDKQQRLPPTSPNQTAWTPQKPKSVRFALPPQTHKSKTSSTSTTSKTHHNRKPKTKTKKIPTKPYSASLNRLIARYYALIQSLCEPDLPSSKVADNKLASETRGNLAPPPSPVSPVSPVRDIQIQIQQRKTLQALRNHAHASIYKPLTAIAPVLTLPFLPSQEAEKEVRRVLKRAKRGLKLLEGLVTSRGLELELDLDLDQKMGMEMDLDRELAKVGSGNRMDPDLDGSGSADKHDFGTELRLTGAAESRRDSQEMMAKEREMEAIQEGVAMMSLEETRGLSHPRVPGRKAEGLPSAGLCGTGAYWEGFQGEAHDDIVGREEQAQDEAALTDLSGLMSI</sequence>
<feature type="region of interest" description="Disordered" evidence="1">
    <location>
        <begin position="238"/>
        <end position="274"/>
    </location>
</feature>
<dbReference type="RefSeq" id="XP_062679649.1">
    <property type="nucleotide sequence ID" value="XM_062830134.1"/>
</dbReference>
<reference evidence="2" key="2">
    <citation type="submission" date="2023-06" db="EMBL/GenBank/DDBJ databases">
        <authorList>
            <consortium name="Lawrence Berkeley National Laboratory"/>
            <person name="Haridas S."/>
            <person name="Hensen N."/>
            <person name="Bonometti L."/>
            <person name="Westerberg I."/>
            <person name="Brannstrom I.O."/>
            <person name="Guillou S."/>
            <person name="Cros-Aarteil S."/>
            <person name="Calhoun S."/>
            <person name="Kuo A."/>
            <person name="Mondo S."/>
            <person name="Pangilinan J."/>
            <person name="Riley R."/>
            <person name="Labutti K."/>
            <person name="Andreopoulos B."/>
            <person name="Lipzen A."/>
            <person name="Chen C."/>
            <person name="Yanf M."/>
            <person name="Daum C."/>
            <person name="Ng V."/>
            <person name="Clum A."/>
            <person name="Steindorff A."/>
            <person name="Ohm R."/>
            <person name="Martin F."/>
            <person name="Silar P."/>
            <person name="Natvig D."/>
            <person name="Lalanne C."/>
            <person name="Gautier V."/>
            <person name="Ament-Velasquez S.L."/>
            <person name="Kruys A."/>
            <person name="Hutchinson M.I."/>
            <person name="Powell A.J."/>
            <person name="Barry K."/>
            <person name="Miller A.N."/>
            <person name="Grigoriev I.V."/>
            <person name="Debuchy R."/>
            <person name="Gladieux P."/>
            <person name="Thoren M.H."/>
            <person name="Johannesson H."/>
        </authorList>
    </citation>
    <scope>NUCLEOTIDE SEQUENCE</scope>
    <source>
        <strain evidence="2">CBS 560.94</strain>
    </source>
</reference>
<feature type="compositionally biased region" description="Basic residues" evidence="1">
    <location>
        <begin position="67"/>
        <end position="82"/>
    </location>
</feature>
<dbReference type="Proteomes" id="UP001278500">
    <property type="component" value="Unassembled WGS sequence"/>
</dbReference>
<evidence type="ECO:0000313" key="3">
    <source>
        <dbReference type="Proteomes" id="UP001278500"/>
    </source>
</evidence>
<dbReference type="AlphaFoldDB" id="A0AAE0JAZ4"/>